<evidence type="ECO:0000256" key="3">
    <source>
        <dbReference type="ARBA" id="ARBA00022448"/>
    </source>
</evidence>
<dbReference type="GO" id="GO:0005886">
    <property type="term" value="C:plasma membrane"/>
    <property type="evidence" value="ECO:0007669"/>
    <property type="project" value="UniProtKB-SubCell"/>
</dbReference>
<keyword evidence="3 8" id="KW-0813">Transport</keyword>
<keyword evidence="11" id="KW-1185">Reference proteome</keyword>
<keyword evidence="4" id="KW-1003">Cell membrane</keyword>
<evidence type="ECO:0000256" key="7">
    <source>
        <dbReference type="ARBA" id="ARBA00023136"/>
    </source>
</evidence>
<organism evidence="10 11">
    <name type="scientific">Aquella oligotrophica</name>
    <dbReference type="NCBI Taxonomy" id="2067065"/>
    <lineage>
        <taxon>Bacteria</taxon>
        <taxon>Pseudomonadati</taxon>
        <taxon>Pseudomonadota</taxon>
        <taxon>Betaproteobacteria</taxon>
        <taxon>Neisseriales</taxon>
        <taxon>Neisseriaceae</taxon>
        <taxon>Aquella</taxon>
    </lineage>
</organism>
<evidence type="ECO:0000313" key="11">
    <source>
        <dbReference type="Proteomes" id="UP000236655"/>
    </source>
</evidence>
<comment type="subcellular location">
    <subcellularLocation>
        <location evidence="1">Cell membrane</location>
        <topology evidence="1">Multi-pass membrane protein</topology>
    </subcellularLocation>
</comment>
<dbReference type="PRINTS" id="PR00783">
    <property type="entry name" value="MINTRINSICP"/>
</dbReference>
<evidence type="ECO:0000256" key="8">
    <source>
        <dbReference type="RuleBase" id="RU000477"/>
    </source>
</evidence>
<accession>A0A2I7N5Z6</accession>
<evidence type="ECO:0000256" key="9">
    <source>
        <dbReference type="SAM" id="Phobius"/>
    </source>
</evidence>
<dbReference type="PANTHER" id="PTHR19139">
    <property type="entry name" value="AQUAPORIN TRANSPORTER"/>
    <property type="match status" value="1"/>
</dbReference>
<dbReference type="AlphaFoldDB" id="A0A2I7N5Z6"/>
<evidence type="ECO:0000256" key="4">
    <source>
        <dbReference type="ARBA" id="ARBA00022475"/>
    </source>
</evidence>
<dbReference type="PANTHER" id="PTHR19139:SF199">
    <property type="entry name" value="MIP17260P"/>
    <property type="match status" value="1"/>
</dbReference>
<dbReference type="Gene3D" id="1.20.1080.10">
    <property type="entry name" value="Glycerol uptake facilitator protein"/>
    <property type="match status" value="1"/>
</dbReference>
<gene>
    <name evidence="10" type="ORF">CUN60_06070</name>
</gene>
<feature type="transmembrane region" description="Helical" evidence="9">
    <location>
        <begin position="9"/>
        <end position="28"/>
    </location>
</feature>
<evidence type="ECO:0000313" key="10">
    <source>
        <dbReference type="EMBL" id="AUR51879.1"/>
    </source>
</evidence>
<dbReference type="InterPro" id="IPR000425">
    <property type="entry name" value="MIP"/>
</dbReference>
<sequence length="205" mass="21649">MSKLIIRQLIAEFTGTFILASVILNSMSGPAFPIATPVIAGLTLTLLVYLLGGISGCQINPAITFGLMVTRKTPFKTASCYILVQVAAGVTAFLFVSAYGSDGLQNINLDYTLSSSIGEIVGMAFFGFGVASVLNSGISRELSGISVGMSLFIGIIIAHHYSMGVLNPAVAIAGHIWSIFYLLFPLIGSTIGMLVSNTIFQLERE</sequence>
<evidence type="ECO:0000256" key="6">
    <source>
        <dbReference type="ARBA" id="ARBA00022989"/>
    </source>
</evidence>
<dbReference type="SUPFAM" id="SSF81338">
    <property type="entry name" value="Aquaporin-like"/>
    <property type="match status" value="1"/>
</dbReference>
<keyword evidence="5 8" id="KW-0812">Transmembrane</keyword>
<evidence type="ECO:0000256" key="1">
    <source>
        <dbReference type="ARBA" id="ARBA00004651"/>
    </source>
</evidence>
<feature type="transmembrane region" description="Helical" evidence="9">
    <location>
        <begin position="175"/>
        <end position="200"/>
    </location>
</feature>
<evidence type="ECO:0000256" key="2">
    <source>
        <dbReference type="ARBA" id="ARBA00006175"/>
    </source>
</evidence>
<keyword evidence="6 9" id="KW-1133">Transmembrane helix</keyword>
<dbReference type="Pfam" id="PF00230">
    <property type="entry name" value="MIP"/>
    <property type="match status" value="1"/>
</dbReference>
<dbReference type="EMBL" id="CP024847">
    <property type="protein sequence ID" value="AUR51879.1"/>
    <property type="molecule type" value="Genomic_DNA"/>
</dbReference>
<dbReference type="OrthoDB" id="9807293at2"/>
<feature type="transmembrane region" description="Helical" evidence="9">
    <location>
        <begin position="34"/>
        <end position="57"/>
    </location>
</feature>
<dbReference type="Proteomes" id="UP000236655">
    <property type="component" value="Chromosome"/>
</dbReference>
<feature type="transmembrane region" description="Helical" evidence="9">
    <location>
        <begin position="120"/>
        <end position="138"/>
    </location>
</feature>
<dbReference type="InterPro" id="IPR023271">
    <property type="entry name" value="Aquaporin-like"/>
</dbReference>
<evidence type="ECO:0000256" key="5">
    <source>
        <dbReference type="ARBA" id="ARBA00022692"/>
    </source>
</evidence>
<protein>
    <recommendedName>
        <fullName evidence="12">Aquaporin</fullName>
    </recommendedName>
</protein>
<dbReference type="InterPro" id="IPR034294">
    <property type="entry name" value="Aquaporin_transptr"/>
</dbReference>
<evidence type="ECO:0008006" key="12">
    <source>
        <dbReference type="Google" id="ProtNLM"/>
    </source>
</evidence>
<name>A0A2I7N5Z6_9NEIS</name>
<proteinExistence type="inferred from homology"/>
<feature type="transmembrane region" description="Helical" evidence="9">
    <location>
        <begin position="145"/>
        <end position="163"/>
    </location>
</feature>
<reference evidence="11" key="1">
    <citation type="submission" date="2017-11" db="EMBL/GenBank/DDBJ databases">
        <authorList>
            <person name="Chan K.G."/>
            <person name="Lee L.S."/>
        </authorList>
    </citation>
    <scope>NUCLEOTIDE SEQUENCE [LARGE SCALE GENOMIC DNA]</scope>
    <source>
        <strain evidence="11">DSM 100970</strain>
    </source>
</reference>
<dbReference type="GO" id="GO:0015250">
    <property type="term" value="F:water channel activity"/>
    <property type="evidence" value="ECO:0007669"/>
    <property type="project" value="TreeGrafter"/>
</dbReference>
<dbReference type="KEGG" id="nba:CUN60_06070"/>
<comment type="similarity">
    <text evidence="2 8">Belongs to the MIP/aquaporin (TC 1.A.8) family.</text>
</comment>
<keyword evidence="7 9" id="KW-0472">Membrane</keyword>
<dbReference type="RefSeq" id="WP_102951175.1">
    <property type="nucleotide sequence ID" value="NZ_CP024847.1"/>
</dbReference>
<dbReference type="PROSITE" id="PS00221">
    <property type="entry name" value="MIP"/>
    <property type="match status" value="1"/>
</dbReference>
<dbReference type="InterPro" id="IPR022357">
    <property type="entry name" value="MIP_CS"/>
</dbReference>
<feature type="transmembrane region" description="Helical" evidence="9">
    <location>
        <begin position="78"/>
        <end position="100"/>
    </location>
</feature>